<evidence type="ECO:0000313" key="3">
    <source>
        <dbReference type="Proteomes" id="UP001200642"/>
    </source>
</evidence>
<sequence>MSSISRLGAVSGILACVGGFVVETYAASNYPGYSPISQSISRLGSLESPLYYLITGWSVVFTILITVFAYGFYTAFRNEFHRVKLASFLIFIYGLGEGLVAGIFPMDTTVIDRIDLFDPHNIASGIGVASLVLFPFVVEPLFRGKDRKGAMYTLLVAVFGLLFFLLFLLAKFDYYPILVPFKGLWQRLFQVIYYSYFMFIAIRMIKVRPAKN</sequence>
<organism evidence="2 3">
    <name type="scientific">Cerina litoralis</name>
    <dbReference type="NCBI Taxonomy" id="2874477"/>
    <lineage>
        <taxon>Bacteria</taxon>
        <taxon>Pseudomonadati</taxon>
        <taxon>Bacteroidota</taxon>
        <taxon>Flavobacteriia</taxon>
        <taxon>Flavobacteriales</taxon>
        <taxon>Flavobacteriaceae</taxon>
        <taxon>Cerina</taxon>
    </lineage>
</organism>
<dbReference type="Pfam" id="PF06197">
    <property type="entry name" value="DUF998"/>
    <property type="match status" value="1"/>
</dbReference>
<proteinExistence type="predicted"/>
<dbReference type="InterPro" id="IPR009339">
    <property type="entry name" value="DUF998"/>
</dbReference>
<gene>
    <name evidence="2" type="ORF">K8352_10825</name>
</gene>
<dbReference type="RefSeq" id="WP_317902389.1">
    <property type="nucleotide sequence ID" value="NZ_JAIRBC010000014.1"/>
</dbReference>
<feature type="transmembrane region" description="Helical" evidence="1">
    <location>
        <begin position="124"/>
        <end position="142"/>
    </location>
</feature>
<feature type="transmembrane region" description="Helical" evidence="1">
    <location>
        <begin position="85"/>
        <end position="104"/>
    </location>
</feature>
<accession>A0AAE3EUN3</accession>
<dbReference type="Proteomes" id="UP001200642">
    <property type="component" value="Unassembled WGS sequence"/>
</dbReference>
<evidence type="ECO:0000256" key="1">
    <source>
        <dbReference type="SAM" id="Phobius"/>
    </source>
</evidence>
<dbReference type="AlphaFoldDB" id="A0AAE3EUN3"/>
<keyword evidence="1" id="KW-1133">Transmembrane helix</keyword>
<comment type="caution">
    <text evidence="2">The sequence shown here is derived from an EMBL/GenBank/DDBJ whole genome shotgun (WGS) entry which is preliminary data.</text>
</comment>
<feature type="transmembrane region" description="Helical" evidence="1">
    <location>
        <begin position="50"/>
        <end position="73"/>
    </location>
</feature>
<keyword evidence="1" id="KW-0812">Transmembrane</keyword>
<dbReference type="EMBL" id="JAIRBC010000014">
    <property type="protein sequence ID" value="MCG2461243.1"/>
    <property type="molecule type" value="Genomic_DNA"/>
</dbReference>
<name>A0AAE3EUN3_9FLAO</name>
<keyword evidence="3" id="KW-1185">Reference proteome</keyword>
<protein>
    <submittedName>
        <fullName evidence="2">DUF998 domain-containing protein</fullName>
    </submittedName>
</protein>
<feature type="transmembrane region" description="Helical" evidence="1">
    <location>
        <begin position="149"/>
        <end position="172"/>
    </location>
</feature>
<feature type="transmembrane region" description="Helical" evidence="1">
    <location>
        <begin position="184"/>
        <end position="205"/>
    </location>
</feature>
<reference evidence="2" key="1">
    <citation type="submission" date="2023-02" db="EMBL/GenBank/DDBJ databases">
        <title>Genome of Flavobacteriaceae gen. nov. sp. strain F89.</title>
        <authorList>
            <person name="Wang Y."/>
        </authorList>
    </citation>
    <scope>NUCLEOTIDE SEQUENCE</scope>
    <source>
        <strain evidence="2">F89</strain>
    </source>
</reference>
<evidence type="ECO:0000313" key="2">
    <source>
        <dbReference type="EMBL" id="MCG2461243.1"/>
    </source>
</evidence>
<keyword evidence="1" id="KW-0472">Membrane</keyword>